<dbReference type="Proteomes" id="UP000231021">
    <property type="component" value="Unassembled WGS sequence"/>
</dbReference>
<comment type="caution">
    <text evidence="1">The sequence shown here is derived from an EMBL/GenBank/DDBJ whole genome shotgun (WGS) entry which is preliminary data.</text>
</comment>
<accession>A0A2H0BXQ9</accession>
<organism evidence="1 2">
    <name type="scientific">Candidatus Roizmanbacteria bacterium CG22_combo_CG10-13_8_21_14_all_35_9</name>
    <dbReference type="NCBI Taxonomy" id="1974861"/>
    <lineage>
        <taxon>Bacteria</taxon>
        <taxon>Candidatus Roizmaniibacteriota</taxon>
    </lineage>
</organism>
<reference evidence="1 2" key="1">
    <citation type="submission" date="2017-09" db="EMBL/GenBank/DDBJ databases">
        <title>Depth-based differentiation of microbial function through sediment-hosted aquifers and enrichment of novel symbionts in the deep terrestrial subsurface.</title>
        <authorList>
            <person name="Probst A.J."/>
            <person name="Ladd B."/>
            <person name="Jarett J.K."/>
            <person name="Geller-Mcgrath D.E."/>
            <person name="Sieber C.M."/>
            <person name="Emerson J.B."/>
            <person name="Anantharaman K."/>
            <person name="Thomas B.C."/>
            <person name="Malmstrom R."/>
            <person name="Stieglmeier M."/>
            <person name="Klingl A."/>
            <person name="Woyke T."/>
            <person name="Ryan C.M."/>
            <person name="Banfield J.F."/>
        </authorList>
    </citation>
    <scope>NUCLEOTIDE SEQUENCE [LARGE SCALE GENOMIC DNA]</scope>
    <source>
        <strain evidence="1">CG22_combo_CG10-13_8_21_14_all_35_9</strain>
    </source>
</reference>
<gene>
    <name evidence="1" type="ORF">COW98_03645</name>
</gene>
<sequence>MKKFHKDLENSRWYSFSFYQQMANIGSEVERAINWKKKRNREYSQLAFERMLELLDMTISDPKNIKRLKELCRLREVLVDYLWGDNIYQSKETPTKNYFYAFNYLAANNNGV</sequence>
<dbReference type="EMBL" id="PCTB01000072">
    <property type="protein sequence ID" value="PIP62503.1"/>
    <property type="molecule type" value="Genomic_DNA"/>
</dbReference>
<name>A0A2H0BXQ9_9BACT</name>
<dbReference type="AlphaFoldDB" id="A0A2H0BXQ9"/>
<proteinExistence type="predicted"/>
<evidence type="ECO:0000313" key="2">
    <source>
        <dbReference type="Proteomes" id="UP000231021"/>
    </source>
</evidence>
<evidence type="ECO:0000313" key="1">
    <source>
        <dbReference type="EMBL" id="PIP62503.1"/>
    </source>
</evidence>
<protein>
    <submittedName>
        <fullName evidence="1">Uncharacterized protein</fullName>
    </submittedName>
</protein>